<name>A0A2T0KC12_9ACTN</name>
<protein>
    <recommendedName>
        <fullName evidence="3">Leucine rich repeat (LRR) protein</fullName>
    </recommendedName>
</protein>
<dbReference type="SUPFAM" id="SSF52047">
    <property type="entry name" value="RNI-like"/>
    <property type="match status" value="1"/>
</dbReference>
<proteinExistence type="predicted"/>
<evidence type="ECO:0000313" key="2">
    <source>
        <dbReference type="Proteomes" id="UP000239415"/>
    </source>
</evidence>
<dbReference type="Proteomes" id="UP000239415">
    <property type="component" value="Unassembled WGS sequence"/>
</dbReference>
<sequence length="312" mass="34057">MGDDVGVGQPGIVNRFEDSRYRYVHPPDRPGIFGAGNAAECDYLTVDGAVRIPWGGSPRPGDVERIRSLHLCPTPAQLRKPRLPAYLPSLVNLESLSVPAPLVPHLASGGVGGRLRTLTVHVDHRDPIPEEPLDAAAALPGLTALMWVSGITTPRLPRIVDPLPPLEFLLTNVTGDPAVLRQVESLPTLRHLELIDSRNADVFDHIRAPLRTLELSGTGRAFPIHRLSTVPTLEALRLNTVRTEIDCAVFATLPELVDLRVLNCPRVVNVEALLDHPRLASVSFLSSRNPFGKEGKALFKSRGFARLDIDYS</sequence>
<dbReference type="EMBL" id="PVMZ01000007">
    <property type="protein sequence ID" value="PRX20789.1"/>
    <property type="molecule type" value="Genomic_DNA"/>
</dbReference>
<evidence type="ECO:0000313" key="1">
    <source>
        <dbReference type="EMBL" id="PRX20789.1"/>
    </source>
</evidence>
<reference evidence="1 2" key="1">
    <citation type="submission" date="2018-03" db="EMBL/GenBank/DDBJ databases">
        <title>Genomic Encyclopedia of Archaeal and Bacterial Type Strains, Phase II (KMG-II): from individual species to whole genera.</title>
        <authorList>
            <person name="Goeker M."/>
        </authorList>
    </citation>
    <scope>NUCLEOTIDE SEQUENCE [LARGE SCALE GENOMIC DNA]</scope>
    <source>
        <strain evidence="1 2">DSM 43146</strain>
    </source>
</reference>
<dbReference type="AlphaFoldDB" id="A0A2T0KC12"/>
<gene>
    <name evidence="1" type="ORF">CLV67_10766</name>
</gene>
<organism evidence="1 2">
    <name type="scientific">Actinoplanes italicus</name>
    <dbReference type="NCBI Taxonomy" id="113567"/>
    <lineage>
        <taxon>Bacteria</taxon>
        <taxon>Bacillati</taxon>
        <taxon>Actinomycetota</taxon>
        <taxon>Actinomycetes</taxon>
        <taxon>Micromonosporales</taxon>
        <taxon>Micromonosporaceae</taxon>
        <taxon>Actinoplanes</taxon>
    </lineage>
</organism>
<comment type="caution">
    <text evidence="1">The sequence shown here is derived from an EMBL/GenBank/DDBJ whole genome shotgun (WGS) entry which is preliminary data.</text>
</comment>
<keyword evidence="2" id="KW-1185">Reference proteome</keyword>
<accession>A0A2T0KC12</accession>
<evidence type="ECO:0008006" key="3">
    <source>
        <dbReference type="Google" id="ProtNLM"/>
    </source>
</evidence>